<dbReference type="EMBL" id="BART01006431">
    <property type="protein sequence ID" value="GAG63468.1"/>
    <property type="molecule type" value="Genomic_DNA"/>
</dbReference>
<dbReference type="PANTHER" id="PTHR42870:SF6">
    <property type="entry name" value="ACETYL-COA C-ACYLTRANSFERASE"/>
    <property type="match status" value="1"/>
</dbReference>
<evidence type="ECO:0000259" key="1">
    <source>
        <dbReference type="Pfam" id="PF00108"/>
    </source>
</evidence>
<dbReference type="InterPro" id="IPR016039">
    <property type="entry name" value="Thiolase-like"/>
</dbReference>
<proteinExistence type="predicted"/>
<dbReference type="InterPro" id="IPR020616">
    <property type="entry name" value="Thiolase_N"/>
</dbReference>
<comment type="caution">
    <text evidence="3">The sequence shown here is derived from an EMBL/GenBank/DDBJ whole genome shotgun (WGS) entry which is preliminary data.</text>
</comment>
<dbReference type="InterPro" id="IPR002155">
    <property type="entry name" value="Thiolase"/>
</dbReference>
<dbReference type="PANTHER" id="PTHR42870">
    <property type="entry name" value="ACETYL-COA C-ACETYLTRANSFERASE"/>
    <property type="match status" value="1"/>
</dbReference>
<dbReference type="AlphaFoldDB" id="X0ZSU5"/>
<reference evidence="3" key="1">
    <citation type="journal article" date="2014" name="Front. Microbiol.">
        <title>High frequency of phylogenetically diverse reductive dehalogenase-homologous genes in deep subseafloor sedimentary metagenomes.</title>
        <authorList>
            <person name="Kawai M."/>
            <person name="Futagami T."/>
            <person name="Toyoda A."/>
            <person name="Takaki Y."/>
            <person name="Nishi S."/>
            <person name="Hori S."/>
            <person name="Arai W."/>
            <person name="Tsubouchi T."/>
            <person name="Morono Y."/>
            <person name="Uchiyama I."/>
            <person name="Ito T."/>
            <person name="Fujiyama A."/>
            <person name="Inagaki F."/>
            <person name="Takami H."/>
        </authorList>
    </citation>
    <scope>NUCLEOTIDE SEQUENCE</scope>
    <source>
        <strain evidence="3">Expedition CK06-06</strain>
    </source>
</reference>
<sequence length="348" mass="38664">MKRVAIIGIGTTTFKTRYLDKTYFELAYDATKLALEDSNKNGAEITHNDLQSTVYGIYNELFERQFMPDIFINSYIGMNNKPGTRIASGGATGGYTVRMAYAEIASGLSDLNLCIGVEKCNDCYDEQTGTTTPEVLNSIAYSTDMTYEYPMGVNAASSYVSMVNAHFEEFGNPTEEQMALVSVKNHGNAINNPKAQSPMKITVEDVMNSRIICYPFKLLDCCLYSEASAALILASAEKVKELKVENPIWITGVGAANTDCFIGNREDMGRLYSNIHAAKAAYKMAGLEYDKIKSQIDLAELHDAFSGQEVISYEELGFVSFGNKEKVGHFSFSFFLEYRFNTLSFFNL</sequence>
<evidence type="ECO:0000313" key="3">
    <source>
        <dbReference type="EMBL" id="GAG63468.1"/>
    </source>
</evidence>
<dbReference type="CDD" id="cd00829">
    <property type="entry name" value="SCP-x_thiolase"/>
    <property type="match status" value="1"/>
</dbReference>
<feature type="domain" description="Thiolase N-terminal" evidence="1">
    <location>
        <begin position="10"/>
        <end position="196"/>
    </location>
</feature>
<dbReference type="InterPro" id="IPR055140">
    <property type="entry name" value="Thiolase_C_2"/>
</dbReference>
<evidence type="ECO:0000259" key="2">
    <source>
        <dbReference type="Pfam" id="PF22691"/>
    </source>
</evidence>
<name>X0ZSU5_9ZZZZ</name>
<feature type="domain" description="Thiolase C-terminal" evidence="2">
    <location>
        <begin position="258"/>
        <end position="323"/>
    </location>
</feature>
<dbReference type="Pfam" id="PF22691">
    <property type="entry name" value="Thiolase_C_1"/>
    <property type="match status" value="1"/>
</dbReference>
<dbReference type="GO" id="GO:0016747">
    <property type="term" value="F:acyltransferase activity, transferring groups other than amino-acyl groups"/>
    <property type="evidence" value="ECO:0007669"/>
    <property type="project" value="InterPro"/>
</dbReference>
<dbReference type="PIRSF" id="PIRSF000429">
    <property type="entry name" value="Ac-CoA_Ac_transf"/>
    <property type="match status" value="1"/>
</dbReference>
<dbReference type="Pfam" id="PF00108">
    <property type="entry name" value="Thiolase_N"/>
    <property type="match status" value="1"/>
</dbReference>
<gene>
    <name evidence="3" type="ORF">S01H4_14676</name>
</gene>
<dbReference type="SUPFAM" id="SSF53901">
    <property type="entry name" value="Thiolase-like"/>
    <property type="match status" value="2"/>
</dbReference>
<accession>X0ZSU5</accession>
<dbReference type="Gene3D" id="3.40.47.10">
    <property type="match status" value="1"/>
</dbReference>
<protein>
    <submittedName>
        <fullName evidence="3">Uncharacterized protein</fullName>
    </submittedName>
</protein>
<organism evidence="3">
    <name type="scientific">marine sediment metagenome</name>
    <dbReference type="NCBI Taxonomy" id="412755"/>
    <lineage>
        <taxon>unclassified sequences</taxon>
        <taxon>metagenomes</taxon>
        <taxon>ecological metagenomes</taxon>
    </lineage>
</organism>